<evidence type="ECO:0000313" key="2">
    <source>
        <dbReference type="EMBL" id="MDO1537108.1"/>
    </source>
</evidence>
<evidence type="ECO:0000313" key="3">
    <source>
        <dbReference type="Proteomes" id="UP001169027"/>
    </source>
</evidence>
<accession>A0ABT8SFF4</accession>
<dbReference type="PROSITE" id="PS50125">
    <property type="entry name" value="GUANYLATE_CYCLASE_2"/>
    <property type="match status" value="1"/>
</dbReference>
<dbReference type="EMBL" id="JAUKVY010000035">
    <property type="protein sequence ID" value="MDO1537108.1"/>
    <property type="molecule type" value="Genomic_DNA"/>
</dbReference>
<feature type="domain" description="Guanylate cyclase" evidence="1">
    <location>
        <begin position="287"/>
        <end position="394"/>
    </location>
</feature>
<dbReference type="InterPro" id="IPR001054">
    <property type="entry name" value="A/G_cyclase"/>
</dbReference>
<dbReference type="Proteomes" id="UP001169027">
    <property type="component" value="Unassembled WGS sequence"/>
</dbReference>
<organism evidence="2 3">
    <name type="scientific">Variovorax ginsengisoli</name>
    <dbReference type="NCBI Taxonomy" id="363844"/>
    <lineage>
        <taxon>Bacteria</taxon>
        <taxon>Pseudomonadati</taxon>
        <taxon>Pseudomonadota</taxon>
        <taxon>Betaproteobacteria</taxon>
        <taxon>Burkholderiales</taxon>
        <taxon>Comamonadaceae</taxon>
        <taxon>Variovorax</taxon>
    </lineage>
</organism>
<reference evidence="2" key="1">
    <citation type="submission" date="2023-06" db="EMBL/GenBank/DDBJ databases">
        <authorList>
            <person name="Jiang Y."/>
            <person name="Liu Q."/>
        </authorList>
    </citation>
    <scope>NUCLEOTIDE SEQUENCE</scope>
    <source>
        <strain evidence="2">CGMCC 1.12090</strain>
    </source>
</reference>
<dbReference type="InterPro" id="IPR022742">
    <property type="entry name" value="Hydrolase_4"/>
</dbReference>
<comment type="caution">
    <text evidence="2">The sequence shown here is derived from an EMBL/GenBank/DDBJ whole genome shotgun (WGS) entry which is preliminary data.</text>
</comment>
<dbReference type="CDD" id="cd07302">
    <property type="entry name" value="CHD"/>
    <property type="match status" value="1"/>
</dbReference>
<dbReference type="Gene3D" id="3.30.70.1230">
    <property type="entry name" value="Nucleotide cyclase"/>
    <property type="match status" value="1"/>
</dbReference>
<dbReference type="Gene3D" id="3.40.50.1820">
    <property type="entry name" value="alpha/beta hydrolase"/>
    <property type="match status" value="1"/>
</dbReference>
<dbReference type="SUPFAM" id="SSF55073">
    <property type="entry name" value="Nucleotide cyclase"/>
    <property type="match status" value="1"/>
</dbReference>
<dbReference type="InterPro" id="IPR050471">
    <property type="entry name" value="AB_hydrolase"/>
</dbReference>
<dbReference type="InterPro" id="IPR029058">
    <property type="entry name" value="AB_hydrolase_fold"/>
</dbReference>
<dbReference type="InterPro" id="IPR000073">
    <property type="entry name" value="AB_hydrolase_1"/>
</dbReference>
<sequence length="441" mass="48365">MLPTTQYAKSGGVNIAYQTVGNGPRDLVLVPGWVSNLDVFWEEPVLARMFARLASFSRLILFDKRGTGLSDRVSDMPSLEVRMDDVRAVMDAVGSQRAALFGYSEGGAMCALFAATYPARASALIMGGAFSRRTQAPDYPWGPTRAQSLAFADEVERDWGGAVGMEARWPSQVRDERCRQWWGRWLRSSASPAAAAALLRMNMEIDIRHVLPAVRVPTLLLHSRNDRVIDFGASQYMYERIAGAKLVELNGIDHVPWGCDSDVILDEIEEFLTGTRLGTEPDRLLVTVMFTDIVKATERAAVLGDRSWHDLLESHHALVRRELEHFRGREIDTAGDGFLATFDGPARAVRCACAISREVRALGLEIRAGLHTGECEVMGGKVAGIAVHTGARVATHAQTGEVLVSSTVKDLVAGSGLSFQDRGTQRLKGIPGEWRLFAVEQ</sequence>
<dbReference type="PANTHER" id="PTHR43433:SF8">
    <property type="entry name" value="BIFUNCTIONAL LIPASE_ADENYLATE CYCLASE LIPJ"/>
    <property type="match status" value="1"/>
</dbReference>
<dbReference type="RefSeq" id="WP_301815382.1">
    <property type="nucleotide sequence ID" value="NZ_JAUJZH010000035.1"/>
</dbReference>
<evidence type="ECO:0000259" key="1">
    <source>
        <dbReference type="PROSITE" id="PS50125"/>
    </source>
</evidence>
<gene>
    <name evidence="2" type="ORF">Q2T77_33060</name>
</gene>
<keyword evidence="3" id="KW-1185">Reference proteome</keyword>
<dbReference type="InterPro" id="IPR029787">
    <property type="entry name" value="Nucleotide_cyclase"/>
</dbReference>
<dbReference type="PANTHER" id="PTHR43433">
    <property type="entry name" value="HYDROLASE, ALPHA/BETA FOLD FAMILY PROTEIN"/>
    <property type="match status" value="1"/>
</dbReference>
<protein>
    <submittedName>
        <fullName evidence="2">Adenylate/guanylate cyclase domain-containing protein</fullName>
    </submittedName>
</protein>
<dbReference type="SUPFAM" id="SSF53474">
    <property type="entry name" value="alpha/beta-Hydrolases"/>
    <property type="match status" value="1"/>
</dbReference>
<dbReference type="PRINTS" id="PR00111">
    <property type="entry name" value="ABHYDROLASE"/>
</dbReference>
<proteinExistence type="predicted"/>
<name>A0ABT8SFF4_9BURK</name>
<dbReference type="SMART" id="SM00044">
    <property type="entry name" value="CYCc"/>
    <property type="match status" value="1"/>
</dbReference>
<dbReference type="Pfam" id="PF12146">
    <property type="entry name" value="Hydrolase_4"/>
    <property type="match status" value="1"/>
</dbReference>
<dbReference type="Pfam" id="PF00211">
    <property type="entry name" value="Guanylate_cyc"/>
    <property type="match status" value="1"/>
</dbReference>